<dbReference type="AlphaFoldDB" id="A0AAN8G5I8"/>
<keyword evidence="3" id="KW-1185">Reference proteome</keyword>
<dbReference type="Proteomes" id="UP001347796">
    <property type="component" value="Unassembled WGS sequence"/>
</dbReference>
<accession>A0AAN8G5I8</accession>
<organism evidence="2 3">
    <name type="scientific">Patella caerulea</name>
    <name type="common">Rayed Mediterranean limpet</name>
    <dbReference type="NCBI Taxonomy" id="87958"/>
    <lineage>
        <taxon>Eukaryota</taxon>
        <taxon>Metazoa</taxon>
        <taxon>Spiralia</taxon>
        <taxon>Lophotrochozoa</taxon>
        <taxon>Mollusca</taxon>
        <taxon>Gastropoda</taxon>
        <taxon>Patellogastropoda</taxon>
        <taxon>Patelloidea</taxon>
        <taxon>Patellidae</taxon>
        <taxon>Patella</taxon>
    </lineage>
</organism>
<evidence type="ECO:0000313" key="2">
    <source>
        <dbReference type="EMBL" id="KAK6166345.1"/>
    </source>
</evidence>
<protein>
    <submittedName>
        <fullName evidence="2">Uncharacterized protein</fullName>
    </submittedName>
</protein>
<feature type="compositionally biased region" description="Basic and acidic residues" evidence="1">
    <location>
        <begin position="11"/>
        <end position="22"/>
    </location>
</feature>
<proteinExistence type="predicted"/>
<evidence type="ECO:0000313" key="3">
    <source>
        <dbReference type="Proteomes" id="UP001347796"/>
    </source>
</evidence>
<evidence type="ECO:0000256" key="1">
    <source>
        <dbReference type="SAM" id="MobiDB-lite"/>
    </source>
</evidence>
<dbReference type="EMBL" id="JAZGQO010000021">
    <property type="protein sequence ID" value="KAK6166345.1"/>
    <property type="molecule type" value="Genomic_DNA"/>
</dbReference>
<dbReference type="PROSITE" id="PS50096">
    <property type="entry name" value="IQ"/>
    <property type="match status" value="1"/>
</dbReference>
<feature type="compositionally biased region" description="Basic residues" evidence="1">
    <location>
        <begin position="1"/>
        <end position="10"/>
    </location>
</feature>
<sequence>MPVTRPKGKSGKKEQNEVRDILSGKKETQKIKIAEKNRRKDFHRKQKAASIIQRSWRRYKRQKFEMLSAVKKSVILKRSQNTEEEWEEQIAALTIQLAWRKYYRRKLLKALQPNRKLLRSWDPDVIAAKQQALVHQIYYRQHEAPFWHPILKKAIRPLWSSCIPSPAAVSYNFAVDQYHPLAQVTYTTSIAGSGSIEYVE</sequence>
<name>A0AAN8G5I8_PATCE</name>
<feature type="region of interest" description="Disordered" evidence="1">
    <location>
        <begin position="1"/>
        <end position="22"/>
    </location>
</feature>
<reference evidence="2 3" key="1">
    <citation type="submission" date="2024-01" db="EMBL/GenBank/DDBJ databases">
        <title>The genome of the rayed Mediterranean limpet Patella caerulea (Linnaeus, 1758).</title>
        <authorList>
            <person name="Anh-Thu Weber A."/>
            <person name="Halstead-Nussloch G."/>
        </authorList>
    </citation>
    <scope>NUCLEOTIDE SEQUENCE [LARGE SCALE GENOMIC DNA]</scope>
    <source>
        <strain evidence="2">AATW-2023a</strain>
        <tissue evidence="2">Whole specimen</tissue>
    </source>
</reference>
<gene>
    <name evidence="2" type="ORF">SNE40_023064</name>
</gene>
<comment type="caution">
    <text evidence="2">The sequence shown here is derived from an EMBL/GenBank/DDBJ whole genome shotgun (WGS) entry which is preliminary data.</text>
</comment>